<evidence type="ECO:0000313" key="4">
    <source>
        <dbReference type="Proteomes" id="UP000309174"/>
    </source>
</evidence>
<feature type="compositionally biased region" description="Polar residues" evidence="1">
    <location>
        <begin position="49"/>
        <end position="65"/>
    </location>
</feature>
<dbReference type="Pfam" id="PF13613">
    <property type="entry name" value="HTH_Tnp_4"/>
    <property type="match status" value="1"/>
</dbReference>
<organism evidence="3 4">
    <name type="scientific">Actinomadura soli</name>
    <dbReference type="NCBI Taxonomy" id="2508997"/>
    <lineage>
        <taxon>Bacteria</taxon>
        <taxon>Bacillati</taxon>
        <taxon>Actinomycetota</taxon>
        <taxon>Actinomycetes</taxon>
        <taxon>Streptosporangiales</taxon>
        <taxon>Thermomonosporaceae</taxon>
        <taxon>Actinomadura</taxon>
    </lineage>
</organism>
<dbReference type="EMBL" id="VCKW01000063">
    <property type="protein sequence ID" value="TMR01253.1"/>
    <property type="molecule type" value="Genomic_DNA"/>
</dbReference>
<sequence length="201" mass="22227">MRDTFRQKTGHLCLATSRKSPSRSRRLPADFRDKWKRWARHPRPPSPLAASSGSRVNQRAVSQDLMTSERPISITNVQARLGRGEPCPIEGHRDRIGSRRRALSSGSQALPVLVHLRCNETFAHLAAAFGIGIATAHRYLTQAIALLADLAPDLRAAMRIAQRKAYVILGGTQAPIDRLSGANDRLYYSGNHHRHGVNTSS</sequence>
<evidence type="ECO:0000256" key="1">
    <source>
        <dbReference type="SAM" id="MobiDB-lite"/>
    </source>
</evidence>
<feature type="region of interest" description="Disordered" evidence="1">
    <location>
        <begin position="1"/>
        <end position="65"/>
    </location>
</feature>
<dbReference type="OrthoDB" id="3699454at2"/>
<keyword evidence="4" id="KW-1185">Reference proteome</keyword>
<reference evidence="3 4" key="1">
    <citation type="submission" date="2019-05" db="EMBL/GenBank/DDBJ databases">
        <title>Draft genome sequence of Actinomadura sp. 14C53.</title>
        <authorList>
            <person name="Saricaoglu S."/>
            <person name="Isik K."/>
        </authorList>
    </citation>
    <scope>NUCLEOTIDE SEQUENCE [LARGE SCALE GENOMIC DNA]</scope>
    <source>
        <strain evidence="3 4">14C53</strain>
    </source>
</reference>
<gene>
    <name evidence="3" type="ORF">ETD83_14735</name>
</gene>
<feature type="compositionally biased region" description="Basic residues" evidence="1">
    <location>
        <begin position="34"/>
        <end position="43"/>
    </location>
</feature>
<evidence type="ECO:0000259" key="2">
    <source>
        <dbReference type="Pfam" id="PF13613"/>
    </source>
</evidence>
<dbReference type="Proteomes" id="UP000309174">
    <property type="component" value="Unassembled WGS sequence"/>
</dbReference>
<dbReference type="AlphaFoldDB" id="A0A5C4JEU2"/>
<feature type="domain" description="Transposase Helix-turn-helix" evidence="2">
    <location>
        <begin position="102"/>
        <end position="151"/>
    </location>
</feature>
<evidence type="ECO:0000313" key="3">
    <source>
        <dbReference type="EMBL" id="TMR01253.1"/>
    </source>
</evidence>
<comment type="caution">
    <text evidence="3">The sequence shown here is derived from an EMBL/GenBank/DDBJ whole genome shotgun (WGS) entry which is preliminary data.</text>
</comment>
<dbReference type="InterPro" id="IPR027805">
    <property type="entry name" value="Transposase_HTH_dom"/>
</dbReference>
<name>A0A5C4JEU2_9ACTN</name>
<protein>
    <submittedName>
        <fullName evidence="3">Transposase family protein</fullName>
    </submittedName>
</protein>
<proteinExistence type="predicted"/>
<accession>A0A5C4JEU2</accession>